<evidence type="ECO:0000259" key="4">
    <source>
        <dbReference type="Pfam" id="PF16656"/>
    </source>
</evidence>
<dbReference type="KEGG" id="ceu:A7L45_04135"/>
<feature type="domain" description="Purple acid phosphatase N-terminal" evidence="4">
    <location>
        <begin position="48"/>
        <end position="141"/>
    </location>
</feature>
<dbReference type="Gene3D" id="2.60.40.380">
    <property type="entry name" value="Purple acid phosphatase-like, N-terminal"/>
    <property type="match status" value="1"/>
</dbReference>
<dbReference type="AlphaFoldDB" id="A0A1J0GD75"/>
<evidence type="ECO:0000259" key="3">
    <source>
        <dbReference type="Pfam" id="PF00149"/>
    </source>
</evidence>
<dbReference type="InterPro" id="IPR029052">
    <property type="entry name" value="Metallo-depent_PP-like"/>
</dbReference>
<evidence type="ECO:0000313" key="6">
    <source>
        <dbReference type="Proteomes" id="UP000182569"/>
    </source>
</evidence>
<dbReference type="Pfam" id="PF16656">
    <property type="entry name" value="Pur_ac_phosph_N"/>
    <property type="match status" value="1"/>
</dbReference>
<dbReference type="SUPFAM" id="SSF49363">
    <property type="entry name" value="Purple acid phosphatase, N-terminal domain"/>
    <property type="match status" value="1"/>
</dbReference>
<evidence type="ECO:0000313" key="5">
    <source>
        <dbReference type="EMBL" id="APC39306.1"/>
    </source>
</evidence>
<dbReference type="STRING" id="1552.A7L45_04135"/>
<dbReference type="InterPro" id="IPR004843">
    <property type="entry name" value="Calcineurin-like_PHP"/>
</dbReference>
<dbReference type="Pfam" id="PF00149">
    <property type="entry name" value="Metallophos"/>
    <property type="match status" value="1"/>
</dbReference>
<dbReference type="OrthoDB" id="9809781at2"/>
<dbReference type="SUPFAM" id="SSF56300">
    <property type="entry name" value="Metallo-dependent phosphatases"/>
    <property type="match status" value="1"/>
</dbReference>
<dbReference type="GO" id="GO:0046872">
    <property type="term" value="F:metal ion binding"/>
    <property type="evidence" value="ECO:0007669"/>
    <property type="project" value="InterPro"/>
</dbReference>
<evidence type="ECO:0000256" key="1">
    <source>
        <dbReference type="ARBA" id="ARBA00022729"/>
    </source>
</evidence>
<sequence length="519" mass="55300">MKKVKKIGVLSSLIAFIFVFILATNGIFGSNSKTTIALAAGVDTTITDIALTPGSDPTQLNFAWYSANSTTSSLVQVALKSDMSGTTFPIDKAVNFKGTSTAGNEGHFSNKVTATGFKESTAYVYRLGDGTNWSTVNNYTTHSTSQYSILVAGDPQIGASGSVASDGAGWGDTMNKASLKFPNASFLLSVGDQVNNGKEVADATTKKEINESEYTQYFRPTQFTSLPIAVIAGNHETYGDGHMSHFNVPNMSTTYGTVAGSGSVTGTTGGDSYFTYGNTLYLMLNSNNVSEDGHMAFMKSAIAANPNAKWKVVSMHHSVYSSADHETDADIITRRTILPAMFDTLGIDVVLDGHDHCYTRTNQMLGGVSQKTTTDANGAVVNPKGTLYMTFNSASGSKYYEMQSPDLNGTYEAVKQQIHVPTISLMSVTGNNLTISTYRTDTMAQTDTYTIAKAPTTNYDSMANGTVLIGTKAFALDYANDPLNAQEINNAVVGGGVIYVKNFSGNWIDNLTGLASMPK</sequence>
<reference evidence="6" key="1">
    <citation type="journal article" date="2016" name="Front. Microbiol.">
        <title>Complete Genome Sequence of Clostridium estertheticum DSM 8809, a Microbe Identified in Spoiled Vacuum Packed Beef.</title>
        <authorList>
            <person name="Yu Z."/>
            <person name="Gunn L."/>
            <person name="Brennan E."/>
            <person name="Reid R."/>
            <person name="Wall P.G."/>
            <person name="Gaora O.P."/>
            <person name="Hurley D."/>
            <person name="Bolton D."/>
            <person name="Fanning S."/>
        </authorList>
    </citation>
    <scope>NUCLEOTIDE SEQUENCE [LARGE SCALE GENOMIC DNA]</scope>
    <source>
        <strain evidence="6">DSM 8809</strain>
    </source>
</reference>
<dbReference type="RefSeq" id="WP_071611598.1">
    <property type="nucleotide sequence ID" value="NZ_CP015756.1"/>
</dbReference>
<dbReference type="InterPro" id="IPR008963">
    <property type="entry name" value="Purple_acid_Pase-like_N"/>
</dbReference>
<feature type="transmembrane region" description="Helical" evidence="2">
    <location>
        <begin position="7"/>
        <end position="28"/>
    </location>
</feature>
<evidence type="ECO:0008006" key="7">
    <source>
        <dbReference type="Google" id="ProtNLM"/>
    </source>
</evidence>
<dbReference type="Gene3D" id="3.60.21.10">
    <property type="match status" value="1"/>
</dbReference>
<keyword evidence="2" id="KW-0812">Transmembrane</keyword>
<accession>A0A1J0GD75</accession>
<evidence type="ECO:0000256" key="2">
    <source>
        <dbReference type="SAM" id="Phobius"/>
    </source>
</evidence>
<keyword evidence="2" id="KW-0472">Membrane</keyword>
<keyword evidence="2" id="KW-1133">Transmembrane helix</keyword>
<keyword evidence="1" id="KW-0732">Signal</keyword>
<dbReference type="EMBL" id="CP015756">
    <property type="protein sequence ID" value="APC39306.1"/>
    <property type="molecule type" value="Genomic_DNA"/>
</dbReference>
<dbReference type="Proteomes" id="UP000182569">
    <property type="component" value="Chromosome"/>
</dbReference>
<dbReference type="PANTHER" id="PTHR45867:SF3">
    <property type="entry name" value="ACID PHOSPHATASE TYPE 7"/>
    <property type="match status" value="1"/>
</dbReference>
<gene>
    <name evidence="5" type="ORF">A7L45_04135</name>
</gene>
<proteinExistence type="predicted"/>
<organism evidence="5 6">
    <name type="scientific">Clostridium estertheticum subsp. estertheticum</name>
    <dbReference type="NCBI Taxonomy" id="1552"/>
    <lineage>
        <taxon>Bacteria</taxon>
        <taxon>Bacillati</taxon>
        <taxon>Bacillota</taxon>
        <taxon>Clostridia</taxon>
        <taxon>Eubacteriales</taxon>
        <taxon>Clostridiaceae</taxon>
        <taxon>Clostridium</taxon>
    </lineage>
</organism>
<protein>
    <recommendedName>
        <fullName evidence="7">Metallophosphoesterase family protein</fullName>
    </recommendedName>
</protein>
<feature type="domain" description="Calcineurin-like phosphoesterase" evidence="3">
    <location>
        <begin position="149"/>
        <end position="358"/>
    </location>
</feature>
<dbReference type="InterPro" id="IPR015914">
    <property type="entry name" value="PAPs_N"/>
</dbReference>
<keyword evidence="6" id="KW-1185">Reference proteome</keyword>
<dbReference type="CDD" id="cd00838">
    <property type="entry name" value="MPP_superfamily"/>
    <property type="match status" value="1"/>
</dbReference>
<dbReference type="GO" id="GO:0003993">
    <property type="term" value="F:acid phosphatase activity"/>
    <property type="evidence" value="ECO:0007669"/>
    <property type="project" value="InterPro"/>
</dbReference>
<name>A0A1J0GD75_9CLOT</name>
<dbReference type="PANTHER" id="PTHR45867">
    <property type="entry name" value="PURPLE ACID PHOSPHATASE"/>
    <property type="match status" value="1"/>
</dbReference>